<name>A0ABP9BAC5_9MICC</name>
<keyword evidence="9" id="KW-1185">Reference proteome</keyword>
<dbReference type="InterPro" id="IPR018076">
    <property type="entry name" value="T2SS_GspF_dom"/>
</dbReference>
<dbReference type="Proteomes" id="UP001500187">
    <property type="component" value="Unassembled WGS sequence"/>
</dbReference>
<evidence type="ECO:0000256" key="1">
    <source>
        <dbReference type="ARBA" id="ARBA00004651"/>
    </source>
</evidence>
<feature type="transmembrane region" description="Helical" evidence="6">
    <location>
        <begin position="108"/>
        <end position="127"/>
    </location>
</feature>
<comment type="subcellular location">
    <subcellularLocation>
        <location evidence="1">Cell membrane</location>
        <topology evidence="1">Multi-pass membrane protein</topology>
    </subcellularLocation>
</comment>
<organism evidence="8 9">
    <name type="scientific">Rothia endophytica</name>
    <dbReference type="NCBI Taxonomy" id="1324766"/>
    <lineage>
        <taxon>Bacteria</taxon>
        <taxon>Bacillati</taxon>
        <taxon>Actinomycetota</taxon>
        <taxon>Actinomycetes</taxon>
        <taxon>Micrococcales</taxon>
        <taxon>Micrococcaceae</taxon>
        <taxon>Rothia</taxon>
    </lineage>
</organism>
<feature type="transmembrane region" description="Helical" evidence="6">
    <location>
        <begin position="133"/>
        <end position="154"/>
    </location>
</feature>
<dbReference type="RefSeq" id="WP_345444788.1">
    <property type="nucleotide sequence ID" value="NZ_BAABKP010000001.1"/>
</dbReference>
<gene>
    <name evidence="8" type="ORF">GCM10023352_06950</name>
</gene>
<keyword evidence="3 6" id="KW-0812">Transmembrane</keyword>
<sequence length="310" mass="33817">MNLEVILGLSLACGLWLIILSTLVHRTEDFSERIASQLRAAELRKNSVSEFRNLPEGLYGGFTAMLAPAIETMYKTLGRSSLDTASLEKRIEQWGGGLTVSEYRVQQVLWSIGALTLALFLVVMGAVRGQVGIITGLILVLLAGACGFLGRDYWLTQQINKREKAMLAEFPALAELMALSVTAGESAIGSLERVVRSSNGELSKEFRKILALTRSGESLLSALQSFSRRTSVAALSRFVDGLIVAIERGTPLADVLRAQAQDVRDHAKRELMETAGKKEIGMMTPVVFLILPLTVLFAMFPGISLLNLNF</sequence>
<proteinExistence type="predicted"/>
<comment type="caution">
    <text evidence="8">The sequence shown here is derived from an EMBL/GenBank/DDBJ whole genome shotgun (WGS) entry which is preliminary data.</text>
</comment>
<feature type="transmembrane region" description="Helical" evidence="6">
    <location>
        <begin position="286"/>
        <end position="306"/>
    </location>
</feature>
<evidence type="ECO:0000256" key="5">
    <source>
        <dbReference type="ARBA" id="ARBA00023136"/>
    </source>
</evidence>
<dbReference type="PANTHER" id="PTHR35007">
    <property type="entry name" value="INTEGRAL MEMBRANE PROTEIN-RELATED"/>
    <property type="match status" value="1"/>
</dbReference>
<evidence type="ECO:0000313" key="8">
    <source>
        <dbReference type="EMBL" id="GAA4791436.1"/>
    </source>
</evidence>
<reference evidence="9" key="1">
    <citation type="journal article" date="2019" name="Int. J. Syst. Evol. Microbiol.">
        <title>The Global Catalogue of Microorganisms (GCM) 10K type strain sequencing project: providing services to taxonomists for standard genome sequencing and annotation.</title>
        <authorList>
            <consortium name="The Broad Institute Genomics Platform"/>
            <consortium name="The Broad Institute Genome Sequencing Center for Infectious Disease"/>
            <person name="Wu L."/>
            <person name="Ma J."/>
        </authorList>
    </citation>
    <scope>NUCLEOTIDE SEQUENCE [LARGE SCALE GENOMIC DNA]</scope>
    <source>
        <strain evidence="9">JCM 18541</strain>
    </source>
</reference>
<evidence type="ECO:0000256" key="6">
    <source>
        <dbReference type="SAM" id="Phobius"/>
    </source>
</evidence>
<evidence type="ECO:0000256" key="3">
    <source>
        <dbReference type="ARBA" id="ARBA00022692"/>
    </source>
</evidence>
<dbReference type="EMBL" id="BAABKP010000001">
    <property type="protein sequence ID" value="GAA4791436.1"/>
    <property type="molecule type" value="Genomic_DNA"/>
</dbReference>
<dbReference type="Pfam" id="PF00482">
    <property type="entry name" value="T2SSF"/>
    <property type="match status" value="1"/>
</dbReference>
<evidence type="ECO:0000259" key="7">
    <source>
        <dbReference type="Pfam" id="PF00482"/>
    </source>
</evidence>
<keyword evidence="4 6" id="KW-1133">Transmembrane helix</keyword>
<dbReference type="PANTHER" id="PTHR35007:SF4">
    <property type="entry name" value="CONSERVED TRANSMEMBRANE PROTEIN-RELATED"/>
    <property type="match status" value="1"/>
</dbReference>
<feature type="transmembrane region" description="Helical" evidence="6">
    <location>
        <begin position="6"/>
        <end position="24"/>
    </location>
</feature>
<keyword evidence="5 6" id="KW-0472">Membrane</keyword>
<protein>
    <submittedName>
        <fullName evidence="8">Type II secretion system F family protein</fullName>
    </submittedName>
</protein>
<evidence type="ECO:0000256" key="4">
    <source>
        <dbReference type="ARBA" id="ARBA00022989"/>
    </source>
</evidence>
<evidence type="ECO:0000313" key="9">
    <source>
        <dbReference type="Proteomes" id="UP001500187"/>
    </source>
</evidence>
<feature type="domain" description="Type II secretion system protein GspF" evidence="7">
    <location>
        <begin position="174"/>
        <end position="299"/>
    </location>
</feature>
<evidence type="ECO:0000256" key="2">
    <source>
        <dbReference type="ARBA" id="ARBA00022475"/>
    </source>
</evidence>
<keyword evidence="2" id="KW-1003">Cell membrane</keyword>
<accession>A0ABP9BAC5</accession>